<evidence type="ECO:0000259" key="2">
    <source>
        <dbReference type="Pfam" id="PF00549"/>
    </source>
</evidence>
<dbReference type="EC" id="6.2.1.5" evidence="3"/>
<protein>
    <submittedName>
        <fullName evidence="3">Succinate--CoA ligase [ADP-forming] subunit beta</fullName>
        <ecNumber evidence="3">6.2.1.5</ecNumber>
    </submittedName>
</protein>
<dbReference type="EMBL" id="VSSQ01048412">
    <property type="protein sequence ID" value="MPN02458.1"/>
    <property type="molecule type" value="Genomic_DNA"/>
</dbReference>
<dbReference type="GO" id="GO:0006104">
    <property type="term" value="P:succinyl-CoA metabolic process"/>
    <property type="evidence" value="ECO:0007669"/>
    <property type="project" value="TreeGrafter"/>
</dbReference>
<keyword evidence="3" id="KW-0436">Ligase</keyword>
<proteinExistence type="predicted"/>
<dbReference type="InterPro" id="IPR016102">
    <property type="entry name" value="Succinyl-CoA_synth-like"/>
</dbReference>
<name>A0A645EKC0_9ZZZZ</name>
<dbReference type="GO" id="GO:0004775">
    <property type="term" value="F:succinate-CoA ligase (ADP-forming) activity"/>
    <property type="evidence" value="ECO:0007669"/>
    <property type="project" value="UniProtKB-EC"/>
</dbReference>
<comment type="caution">
    <text evidence="3">The sequence shown here is derived from an EMBL/GenBank/DDBJ whole genome shotgun (WGS) entry which is preliminary data.</text>
</comment>
<dbReference type="GO" id="GO:0000166">
    <property type="term" value="F:nucleotide binding"/>
    <property type="evidence" value="ECO:0007669"/>
    <property type="project" value="UniProtKB-KW"/>
</dbReference>
<dbReference type="PROSITE" id="PS01217">
    <property type="entry name" value="SUCCINYL_COA_LIG_3"/>
    <property type="match status" value="1"/>
</dbReference>
<dbReference type="GO" id="GO:0042709">
    <property type="term" value="C:succinate-CoA ligase complex"/>
    <property type="evidence" value="ECO:0007669"/>
    <property type="project" value="TreeGrafter"/>
</dbReference>
<evidence type="ECO:0000256" key="1">
    <source>
        <dbReference type="ARBA" id="ARBA00022741"/>
    </source>
</evidence>
<gene>
    <name evidence="3" type="primary">sucC_19</name>
    <name evidence="3" type="ORF">SDC9_149674</name>
</gene>
<dbReference type="InterPro" id="IPR017866">
    <property type="entry name" value="Succ-CoA_synthase_bsu_CS"/>
</dbReference>
<feature type="domain" description="ATP-citrate synthase/succinyl-CoA ligase C-terminal" evidence="2">
    <location>
        <begin position="73"/>
        <end position="184"/>
    </location>
</feature>
<dbReference type="PANTHER" id="PTHR11815:SF10">
    <property type="entry name" value="SUCCINATE--COA LIGASE [GDP-FORMING] SUBUNIT BETA, MITOCHONDRIAL"/>
    <property type="match status" value="1"/>
</dbReference>
<organism evidence="3">
    <name type="scientific">bioreactor metagenome</name>
    <dbReference type="NCBI Taxonomy" id="1076179"/>
    <lineage>
        <taxon>unclassified sequences</taxon>
        <taxon>metagenomes</taxon>
        <taxon>ecological metagenomes</taxon>
    </lineage>
</organism>
<dbReference type="Pfam" id="PF00549">
    <property type="entry name" value="Ligase_CoA"/>
    <property type="match status" value="1"/>
</dbReference>
<dbReference type="SUPFAM" id="SSF56059">
    <property type="entry name" value="Glutathione synthetase ATP-binding domain-like"/>
    <property type="match status" value="1"/>
</dbReference>
<reference evidence="3" key="1">
    <citation type="submission" date="2019-08" db="EMBL/GenBank/DDBJ databases">
        <authorList>
            <person name="Kucharzyk K."/>
            <person name="Murdoch R.W."/>
            <person name="Higgins S."/>
            <person name="Loffler F."/>
        </authorList>
    </citation>
    <scope>NUCLEOTIDE SEQUENCE</scope>
</reference>
<dbReference type="AlphaFoldDB" id="A0A645EKC0"/>
<dbReference type="GO" id="GO:0006099">
    <property type="term" value="P:tricarboxylic acid cycle"/>
    <property type="evidence" value="ECO:0007669"/>
    <property type="project" value="TreeGrafter"/>
</dbReference>
<sequence>MDAELIEINPLFLTKDGNAIAGDGKLSIDDNSMHRHAAYEKGRSYYGSDMEFEAAKEGIPYLEFDGDISLMRAGAGLANTVYDLVNYEGGTIANYLEFGGPNYMKAGTAMRLCLANKPKVILIVTFGTIARADVMAEGITKAVLELKPSCPIVACLRGTGEERVDEIFAPIGLTRLSDTEEAVKKAVAIASGRENA</sequence>
<accession>A0A645EKC0</accession>
<dbReference type="SUPFAM" id="SSF52210">
    <property type="entry name" value="Succinyl-CoA synthetase domains"/>
    <property type="match status" value="1"/>
</dbReference>
<dbReference type="Gene3D" id="3.30.470.20">
    <property type="entry name" value="ATP-grasp fold, B domain"/>
    <property type="match status" value="1"/>
</dbReference>
<dbReference type="PANTHER" id="PTHR11815">
    <property type="entry name" value="SUCCINYL-COA SYNTHETASE BETA CHAIN"/>
    <property type="match status" value="1"/>
</dbReference>
<dbReference type="InterPro" id="IPR005811">
    <property type="entry name" value="SUCC_ACL_C"/>
</dbReference>
<evidence type="ECO:0000313" key="3">
    <source>
        <dbReference type="EMBL" id="MPN02458.1"/>
    </source>
</evidence>
<keyword evidence="1" id="KW-0547">Nucleotide-binding</keyword>
<dbReference type="Gene3D" id="3.40.50.261">
    <property type="entry name" value="Succinyl-CoA synthetase domains"/>
    <property type="match status" value="1"/>
</dbReference>